<dbReference type="AlphaFoldDB" id="A0A1R3IIW8"/>
<keyword evidence="2" id="KW-0645">Protease</keyword>
<evidence type="ECO:0000256" key="6">
    <source>
        <dbReference type="SAM" id="SignalP"/>
    </source>
</evidence>
<dbReference type="Pfam" id="PF14543">
    <property type="entry name" value="TAXi_N"/>
    <property type="match status" value="1"/>
</dbReference>
<dbReference type="OMA" id="CEDESTW"/>
<dbReference type="PROSITE" id="PS51767">
    <property type="entry name" value="PEPTIDASE_A1"/>
    <property type="match status" value="1"/>
</dbReference>
<dbReference type="OrthoDB" id="2747330at2759"/>
<evidence type="ECO:0000256" key="3">
    <source>
        <dbReference type="ARBA" id="ARBA00022750"/>
    </source>
</evidence>
<organism evidence="8 9">
    <name type="scientific">Corchorus capsularis</name>
    <name type="common">Jute</name>
    <dbReference type="NCBI Taxonomy" id="210143"/>
    <lineage>
        <taxon>Eukaryota</taxon>
        <taxon>Viridiplantae</taxon>
        <taxon>Streptophyta</taxon>
        <taxon>Embryophyta</taxon>
        <taxon>Tracheophyta</taxon>
        <taxon>Spermatophyta</taxon>
        <taxon>Magnoliopsida</taxon>
        <taxon>eudicotyledons</taxon>
        <taxon>Gunneridae</taxon>
        <taxon>Pentapetalae</taxon>
        <taxon>rosids</taxon>
        <taxon>malvids</taxon>
        <taxon>Malvales</taxon>
        <taxon>Malvaceae</taxon>
        <taxon>Grewioideae</taxon>
        <taxon>Apeibeae</taxon>
        <taxon>Corchorus</taxon>
    </lineage>
</organism>
<dbReference type="GO" id="GO:0006508">
    <property type="term" value="P:proteolysis"/>
    <property type="evidence" value="ECO:0007669"/>
    <property type="project" value="UniProtKB-KW"/>
</dbReference>
<keyword evidence="6" id="KW-0732">Signal</keyword>
<protein>
    <submittedName>
        <fullName evidence="8">Peptidase A1</fullName>
    </submittedName>
</protein>
<dbReference type="InterPro" id="IPR034161">
    <property type="entry name" value="Pepsin-like_plant"/>
</dbReference>
<keyword evidence="5" id="KW-0325">Glycoprotein</keyword>
<evidence type="ECO:0000313" key="9">
    <source>
        <dbReference type="Proteomes" id="UP000188268"/>
    </source>
</evidence>
<evidence type="ECO:0000256" key="2">
    <source>
        <dbReference type="ARBA" id="ARBA00022670"/>
    </source>
</evidence>
<evidence type="ECO:0000256" key="5">
    <source>
        <dbReference type="ARBA" id="ARBA00023180"/>
    </source>
</evidence>
<dbReference type="PANTHER" id="PTHR47967">
    <property type="entry name" value="OS07G0603500 PROTEIN-RELATED"/>
    <property type="match status" value="1"/>
</dbReference>
<comment type="similarity">
    <text evidence="1">Belongs to the peptidase A1 family.</text>
</comment>
<dbReference type="SUPFAM" id="SSF50630">
    <property type="entry name" value="Acid proteases"/>
    <property type="match status" value="1"/>
</dbReference>
<evidence type="ECO:0000259" key="7">
    <source>
        <dbReference type="PROSITE" id="PS51767"/>
    </source>
</evidence>
<dbReference type="InterPro" id="IPR021109">
    <property type="entry name" value="Peptidase_aspartic_dom_sf"/>
</dbReference>
<feature type="domain" description="Peptidase A1" evidence="7">
    <location>
        <begin position="70"/>
        <end position="432"/>
    </location>
</feature>
<name>A0A1R3IIW8_COCAP</name>
<comment type="caution">
    <text evidence="8">The sequence shown here is derived from an EMBL/GenBank/DDBJ whole genome shotgun (WGS) entry which is preliminary data.</text>
</comment>
<accession>A0A1R3IIW8</accession>
<dbReference type="InterPro" id="IPR032861">
    <property type="entry name" value="TAXi_N"/>
</dbReference>
<dbReference type="Pfam" id="PF14541">
    <property type="entry name" value="TAXi_C"/>
    <property type="match status" value="1"/>
</dbReference>
<dbReference type="InterPro" id="IPR033121">
    <property type="entry name" value="PEPTIDASE_A1"/>
</dbReference>
<keyword evidence="3" id="KW-0064">Aspartyl protease</keyword>
<feature type="signal peptide" evidence="6">
    <location>
        <begin position="1"/>
        <end position="22"/>
    </location>
</feature>
<dbReference type="InterPro" id="IPR032799">
    <property type="entry name" value="TAXi_C"/>
</dbReference>
<feature type="chain" id="PRO_5011983338" evidence="6">
    <location>
        <begin position="23"/>
        <end position="437"/>
    </location>
</feature>
<dbReference type="EMBL" id="AWWV01010004">
    <property type="protein sequence ID" value="OMO82538.1"/>
    <property type="molecule type" value="Genomic_DNA"/>
</dbReference>
<dbReference type="PANTHER" id="PTHR47967:SF36">
    <property type="entry name" value="PEPTIDASE A1 DOMAIN-CONTAINING PROTEIN"/>
    <property type="match status" value="1"/>
</dbReference>
<evidence type="ECO:0000256" key="4">
    <source>
        <dbReference type="ARBA" id="ARBA00022801"/>
    </source>
</evidence>
<keyword evidence="9" id="KW-1185">Reference proteome</keyword>
<dbReference type="Gramene" id="OMO82538">
    <property type="protein sequence ID" value="OMO82538"/>
    <property type="gene ID" value="CCACVL1_11918"/>
</dbReference>
<sequence>MASTPFLSSSVFLIITTILTTANTATLKMSLPPFPHRPSTDRHQFLKNVTTSSLTSSVLKVPMVYTDDGYAISLDFGTPPQTLSFYIDVGSSLTWFPCCSESDCGPTNEFPTFNPTLSSSTNYLRCKNPKCSWLFGPDVASFCQTYCPDYTFPYDGGYTTYGYLLEENLVFPHKNFPHFLVGCSSTNPYLGFLKGVAGFGRRPESLPSQLGLTKFSYCLTSRQPLDNETNIKSTMWFETDSGSGDTKTPNLSYTPLYKNQVASKPHLQEFYYVKLRNIFVGNTRVKIPYRFFVPATDDKFGGTIVDLSSSYTFMERTVFKLVTEEFEKQMGNYSRAVDYITWFNPCFYISPADYKRINVPELIFQFKGGAKMKLPMANYFSFVRDDIACVMIYTDINGLLPVESGPAIVIGNLQQQNYFIEFDLANNRLGFAKQICV</sequence>
<dbReference type="GO" id="GO:0005576">
    <property type="term" value="C:extracellular region"/>
    <property type="evidence" value="ECO:0007669"/>
    <property type="project" value="TreeGrafter"/>
</dbReference>
<proteinExistence type="inferred from homology"/>
<dbReference type="CDD" id="cd05476">
    <property type="entry name" value="pepsin_A_like_plant"/>
    <property type="match status" value="1"/>
</dbReference>
<keyword evidence="4" id="KW-0378">Hydrolase</keyword>
<evidence type="ECO:0000256" key="1">
    <source>
        <dbReference type="ARBA" id="ARBA00007447"/>
    </source>
</evidence>
<dbReference type="STRING" id="210143.A0A1R3IIW8"/>
<dbReference type="Gene3D" id="2.40.70.10">
    <property type="entry name" value="Acid Proteases"/>
    <property type="match status" value="2"/>
</dbReference>
<evidence type="ECO:0000313" key="8">
    <source>
        <dbReference type="EMBL" id="OMO82538.1"/>
    </source>
</evidence>
<dbReference type="InterPro" id="IPR051708">
    <property type="entry name" value="Plant_Aspart_Prot_A1"/>
</dbReference>
<gene>
    <name evidence="8" type="ORF">CCACVL1_11918</name>
</gene>
<reference evidence="8 9" key="1">
    <citation type="submission" date="2013-09" db="EMBL/GenBank/DDBJ databases">
        <title>Corchorus capsularis genome sequencing.</title>
        <authorList>
            <person name="Alam M."/>
            <person name="Haque M.S."/>
            <person name="Islam M.S."/>
            <person name="Emdad E.M."/>
            <person name="Islam M.M."/>
            <person name="Ahmed B."/>
            <person name="Halim A."/>
            <person name="Hossen Q.M.M."/>
            <person name="Hossain M.Z."/>
            <person name="Ahmed R."/>
            <person name="Khan M.M."/>
            <person name="Islam R."/>
            <person name="Rashid M.M."/>
            <person name="Khan S.A."/>
            <person name="Rahman M.S."/>
            <person name="Alam M."/>
        </authorList>
    </citation>
    <scope>NUCLEOTIDE SEQUENCE [LARGE SCALE GENOMIC DNA]</scope>
    <source>
        <strain evidence="9">cv. CVL-1</strain>
        <tissue evidence="8">Whole seedling</tissue>
    </source>
</reference>
<dbReference type="GO" id="GO:0004190">
    <property type="term" value="F:aspartic-type endopeptidase activity"/>
    <property type="evidence" value="ECO:0007669"/>
    <property type="project" value="UniProtKB-KW"/>
</dbReference>
<dbReference type="Proteomes" id="UP000188268">
    <property type="component" value="Unassembled WGS sequence"/>
</dbReference>